<dbReference type="PANTHER" id="PTHR14327">
    <property type="entry name" value="CATION CHANNEL SPERM-ASSOCIATED PROTEIN SUBUNIT GAMMA"/>
    <property type="match status" value="1"/>
</dbReference>
<organism evidence="3">
    <name type="scientific">Castor canadensis</name>
    <name type="common">American beaver</name>
    <dbReference type="NCBI Taxonomy" id="51338"/>
    <lineage>
        <taxon>Eukaryota</taxon>
        <taxon>Metazoa</taxon>
        <taxon>Chordata</taxon>
        <taxon>Craniata</taxon>
        <taxon>Vertebrata</taxon>
        <taxon>Euteleostomi</taxon>
        <taxon>Mammalia</taxon>
        <taxon>Eutheria</taxon>
        <taxon>Euarchontoglires</taxon>
        <taxon>Glires</taxon>
        <taxon>Rodentia</taxon>
        <taxon>Castorimorpha</taxon>
        <taxon>Castoridae</taxon>
        <taxon>Castor</taxon>
    </lineage>
</organism>
<reference evidence="3" key="1">
    <citation type="submission" date="2023-09" db="UniProtKB">
        <authorList>
            <consortium name="Ensembl"/>
        </authorList>
    </citation>
    <scope>IDENTIFICATION</scope>
</reference>
<dbReference type="InterPro" id="IPR053872">
    <property type="entry name" value="CATSPERG_N"/>
</dbReference>
<keyword evidence="1" id="KW-0732">Signal</keyword>
<proteinExistence type="predicted"/>
<dbReference type="GO" id="GO:0036128">
    <property type="term" value="C:CatSper complex"/>
    <property type="evidence" value="ECO:0007669"/>
    <property type="project" value="InterPro"/>
</dbReference>
<protein>
    <recommendedName>
        <fullName evidence="2">CATSPERG N-terminal domain-containing protein</fullName>
    </recommendedName>
</protein>
<feature type="signal peptide" evidence="1">
    <location>
        <begin position="1"/>
        <end position="43"/>
    </location>
</feature>
<gene>
    <name evidence="3" type="primary">Catsperg</name>
</gene>
<dbReference type="Ensembl" id="ENSCCNT00000035014.1">
    <property type="protein sequence ID" value="ENSCCNP00000027673.1"/>
    <property type="gene ID" value="ENSCCNG00000026712.1"/>
</dbReference>
<accession>A0A8C0XHB7</accession>
<dbReference type="Pfam" id="PF22840">
    <property type="entry name" value="CATSPERG_NTD"/>
    <property type="match status" value="2"/>
</dbReference>
<feature type="domain" description="CATSPERG N-terminal" evidence="2">
    <location>
        <begin position="50"/>
        <end position="116"/>
    </location>
</feature>
<dbReference type="AlphaFoldDB" id="A0A8C0XHB7"/>
<dbReference type="InterPro" id="IPR028246">
    <property type="entry name" value="CATSPERG"/>
</dbReference>
<evidence type="ECO:0000256" key="1">
    <source>
        <dbReference type="SAM" id="SignalP"/>
    </source>
</evidence>
<evidence type="ECO:0000259" key="2">
    <source>
        <dbReference type="Pfam" id="PF22840"/>
    </source>
</evidence>
<sequence>LCSGYRLRCPAMSTASPVWPTARVLRAPWVLLLVVLAPQRLVGDGDFYHCTWKVVLNRFHSVGLTNSTDRFLDQEPQDTVDGVFNMLVDSPVDPKEKYMGFPYYLKVNYTCDGQVSGCRLPMGVSDWRIPGSPVPQCPLHPADECLAAEVCGMSWYTPMPIKNGSVVMRVEVSTNGLGPYIPPKRCFSHTG</sequence>
<feature type="domain" description="CATSPERG N-terminal" evidence="2">
    <location>
        <begin position="137"/>
        <end position="186"/>
    </location>
</feature>
<evidence type="ECO:0000313" key="3">
    <source>
        <dbReference type="Ensembl" id="ENSCCNP00000027673.1"/>
    </source>
</evidence>
<feature type="chain" id="PRO_5034480918" description="CATSPERG N-terminal domain-containing protein" evidence="1">
    <location>
        <begin position="44"/>
        <end position="191"/>
    </location>
</feature>
<dbReference type="PANTHER" id="PTHR14327:SF1">
    <property type="entry name" value="CATION CHANNEL SPERM-ASSOCIATED AUXILIARY SUBUNIT GAMMA"/>
    <property type="match status" value="1"/>
</dbReference>
<dbReference type="GO" id="GO:0097228">
    <property type="term" value="C:sperm principal piece"/>
    <property type="evidence" value="ECO:0007669"/>
    <property type="project" value="InterPro"/>
</dbReference>
<name>A0A8C0XHB7_CASCN</name>